<evidence type="ECO:0000256" key="6">
    <source>
        <dbReference type="ARBA" id="ARBA00023121"/>
    </source>
</evidence>
<evidence type="ECO:0000256" key="4">
    <source>
        <dbReference type="ARBA" id="ARBA00022824"/>
    </source>
</evidence>
<dbReference type="SUPFAM" id="SSF47027">
    <property type="entry name" value="Acyl-CoA binding protein"/>
    <property type="match status" value="1"/>
</dbReference>
<name>A0A670IJ30_PODMU</name>
<evidence type="ECO:0000256" key="1">
    <source>
        <dbReference type="ARBA" id="ARBA00004240"/>
    </source>
</evidence>
<keyword evidence="3" id="KW-0813">Transport</keyword>
<dbReference type="PROSITE" id="PS51228">
    <property type="entry name" value="ACB_2"/>
    <property type="match status" value="1"/>
</dbReference>
<sequence length="84" mass="9759">MAIAQFGKTAEEVKKLKTQPTDPEMLAVYSHYKQVTVGDVNAERPGILDFKGMSREDAMREKCRFYVFNHLVLPIFYCRNFLLI</sequence>
<keyword evidence="6" id="KW-0446">Lipid-binding</keyword>
<dbReference type="PANTHER" id="PTHR23310">
    <property type="entry name" value="ACYL-COA-BINDING PROTEIN, ACBP"/>
    <property type="match status" value="1"/>
</dbReference>
<dbReference type="Ensembl" id="ENSPMRT00000012348.1">
    <property type="protein sequence ID" value="ENSPMRP00000011561.1"/>
    <property type="gene ID" value="ENSPMRG00000007742.1"/>
</dbReference>
<accession>A0A670IJ30</accession>
<dbReference type="GO" id="GO:0000062">
    <property type="term" value="F:fatty-acyl-CoA binding"/>
    <property type="evidence" value="ECO:0007669"/>
    <property type="project" value="InterPro"/>
</dbReference>
<feature type="domain" description="ACB" evidence="8">
    <location>
        <begin position="1"/>
        <end position="84"/>
    </location>
</feature>
<proteinExistence type="predicted"/>
<comment type="subcellular location">
    <subcellularLocation>
        <location evidence="1">Endoplasmic reticulum</location>
    </subcellularLocation>
    <subcellularLocation>
        <location evidence="2">Golgi apparatus</location>
    </subcellularLocation>
</comment>
<protein>
    <recommendedName>
        <fullName evidence="7">Acyl-CoA-binding protein</fullName>
    </recommendedName>
</protein>
<dbReference type="GO" id="GO:0005794">
    <property type="term" value="C:Golgi apparatus"/>
    <property type="evidence" value="ECO:0007669"/>
    <property type="project" value="UniProtKB-SubCell"/>
</dbReference>
<dbReference type="Gene3D" id="1.20.80.10">
    <property type="match status" value="1"/>
</dbReference>
<reference evidence="9 10" key="1">
    <citation type="journal article" date="2019" name="Proc. Natl. Acad. Sci. U.S.A.">
        <title>Regulatory changes in pterin and carotenoid genes underlie balanced color polymorphisms in the wall lizard.</title>
        <authorList>
            <person name="Andrade P."/>
            <person name="Pinho C."/>
            <person name="Perez I de Lanuza G."/>
            <person name="Afonso S."/>
            <person name="Brejcha J."/>
            <person name="Rubin C.J."/>
            <person name="Wallerman O."/>
            <person name="Pereira P."/>
            <person name="Sabatino S.J."/>
            <person name="Bellati A."/>
            <person name="Pellitteri-Rosa D."/>
            <person name="Bosakova Z."/>
            <person name="Bunikis I."/>
            <person name="Carretero M.A."/>
            <person name="Feiner N."/>
            <person name="Marsik P."/>
            <person name="Pauperio F."/>
            <person name="Salvi D."/>
            <person name="Soler L."/>
            <person name="While G.M."/>
            <person name="Uller T."/>
            <person name="Font E."/>
            <person name="Andersson L."/>
            <person name="Carneiro M."/>
        </authorList>
    </citation>
    <scope>NUCLEOTIDE SEQUENCE</scope>
</reference>
<dbReference type="InterPro" id="IPR035984">
    <property type="entry name" value="Acyl-CoA-binding_sf"/>
</dbReference>
<dbReference type="PRINTS" id="PR00689">
    <property type="entry name" value="ACOABINDINGP"/>
</dbReference>
<dbReference type="PANTHER" id="PTHR23310:SF54">
    <property type="entry name" value="ACYL-COA-BINDING PROTEIN"/>
    <property type="match status" value="1"/>
</dbReference>
<keyword evidence="5" id="KW-0333">Golgi apparatus</keyword>
<dbReference type="GO" id="GO:0006631">
    <property type="term" value="P:fatty acid metabolic process"/>
    <property type="evidence" value="ECO:0007669"/>
    <property type="project" value="TreeGrafter"/>
</dbReference>
<evidence type="ECO:0000313" key="9">
    <source>
        <dbReference type="Ensembl" id="ENSPMRP00000011561.1"/>
    </source>
</evidence>
<reference evidence="9" key="3">
    <citation type="submission" date="2025-09" db="UniProtKB">
        <authorList>
            <consortium name="Ensembl"/>
        </authorList>
    </citation>
    <scope>IDENTIFICATION</scope>
</reference>
<dbReference type="Proteomes" id="UP000472272">
    <property type="component" value="Chromosome 6"/>
</dbReference>
<evidence type="ECO:0000256" key="7">
    <source>
        <dbReference type="ARBA" id="ARBA00039735"/>
    </source>
</evidence>
<organism evidence="9 10">
    <name type="scientific">Podarcis muralis</name>
    <name type="common">Wall lizard</name>
    <name type="synonym">Lacerta muralis</name>
    <dbReference type="NCBI Taxonomy" id="64176"/>
    <lineage>
        <taxon>Eukaryota</taxon>
        <taxon>Metazoa</taxon>
        <taxon>Chordata</taxon>
        <taxon>Craniata</taxon>
        <taxon>Vertebrata</taxon>
        <taxon>Euteleostomi</taxon>
        <taxon>Lepidosauria</taxon>
        <taxon>Squamata</taxon>
        <taxon>Bifurcata</taxon>
        <taxon>Unidentata</taxon>
        <taxon>Episquamata</taxon>
        <taxon>Laterata</taxon>
        <taxon>Lacertibaenia</taxon>
        <taxon>Lacertidae</taxon>
        <taxon>Podarcis</taxon>
    </lineage>
</organism>
<reference evidence="9" key="2">
    <citation type="submission" date="2025-08" db="UniProtKB">
        <authorList>
            <consortium name="Ensembl"/>
        </authorList>
    </citation>
    <scope>IDENTIFICATION</scope>
</reference>
<dbReference type="AlphaFoldDB" id="A0A670IJ30"/>
<evidence type="ECO:0000256" key="2">
    <source>
        <dbReference type="ARBA" id="ARBA00004555"/>
    </source>
</evidence>
<keyword evidence="10" id="KW-1185">Reference proteome</keyword>
<evidence type="ECO:0000259" key="8">
    <source>
        <dbReference type="PROSITE" id="PS51228"/>
    </source>
</evidence>
<dbReference type="GeneTree" id="ENSGT00940000154846"/>
<dbReference type="InterPro" id="IPR014352">
    <property type="entry name" value="FERM/acyl-CoA-bd_prot_sf"/>
</dbReference>
<dbReference type="GO" id="GO:0005783">
    <property type="term" value="C:endoplasmic reticulum"/>
    <property type="evidence" value="ECO:0007669"/>
    <property type="project" value="UniProtKB-SubCell"/>
</dbReference>
<evidence type="ECO:0000313" key="10">
    <source>
        <dbReference type="Proteomes" id="UP000472272"/>
    </source>
</evidence>
<dbReference type="Pfam" id="PF00887">
    <property type="entry name" value="ACBP"/>
    <property type="match status" value="1"/>
</dbReference>
<evidence type="ECO:0000256" key="5">
    <source>
        <dbReference type="ARBA" id="ARBA00023034"/>
    </source>
</evidence>
<evidence type="ECO:0000256" key="3">
    <source>
        <dbReference type="ARBA" id="ARBA00022448"/>
    </source>
</evidence>
<keyword evidence="4" id="KW-0256">Endoplasmic reticulum</keyword>
<dbReference type="InterPro" id="IPR000582">
    <property type="entry name" value="Acyl-CoA-binding_protein"/>
</dbReference>